<protein>
    <recommendedName>
        <fullName evidence="6">LRRCT domain-containing protein</fullName>
    </recommendedName>
</protein>
<feature type="domain" description="LRRCT" evidence="6">
    <location>
        <begin position="482"/>
        <end position="539"/>
    </location>
</feature>
<dbReference type="OrthoDB" id="1600340at2759"/>
<keyword evidence="1" id="KW-0433">Leucine-rich repeat</keyword>
<dbReference type="InterPro" id="IPR032675">
    <property type="entry name" value="LRR_dom_sf"/>
</dbReference>
<organism evidence="7 8">
    <name type="scientific">Chironomus riparius</name>
    <dbReference type="NCBI Taxonomy" id="315576"/>
    <lineage>
        <taxon>Eukaryota</taxon>
        <taxon>Metazoa</taxon>
        <taxon>Ecdysozoa</taxon>
        <taxon>Arthropoda</taxon>
        <taxon>Hexapoda</taxon>
        <taxon>Insecta</taxon>
        <taxon>Pterygota</taxon>
        <taxon>Neoptera</taxon>
        <taxon>Endopterygota</taxon>
        <taxon>Diptera</taxon>
        <taxon>Nematocera</taxon>
        <taxon>Chironomoidea</taxon>
        <taxon>Chironomidae</taxon>
        <taxon>Chironominae</taxon>
        <taxon>Chironomus</taxon>
    </lineage>
</organism>
<feature type="signal peptide" evidence="5">
    <location>
        <begin position="1"/>
        <end position="23"/>
    </location>
</feature>
<dbReference type="InterPro" id="IPR050328">
    <property type="entry name" value="Dev_Immune_Receptor"/>
</dbReference>
<dbReference type="PRINTS" id="PR00019">
    <property type="entry name" value="LEURICHRPT"/>
</dbReference>
<feature type="chain" id="PRO_5040284177" description="LRRCT domain-containing protein" evidence="5">
    <location>
        <begin position="24"/>
        <end position="624"/>
    </location>
</feature>
<dbReference type="SUPFAM" id="SSF52058">
    <property type="entry name" value="L domain-like"/>
    <property type="match status" value="2"/>
</dbReference>
<evidence type="ECO:0000256" key="2">
    <source>
        <dbReference type="ARBA" id="ARBA00022729"/>
    </source>
</evidence>
<dbReference type="GO" id="GO:0071944">
    <property type="term" value="C:cell periphery"/>
    <property type="evidence" value="ECO:0007669"/>
    <property type="project" value="UniProtKB-ARBA"/>
</dbReference>
<dbReference type="EMBL" id="OU895877">
    <property type="protein sequence ID" value="CAG9798503.1"/>
    <property type="molecule type" value="Genomic_DNA"/>
</dbReference>
<keyword evidence="3" id="KW-0677">Repeat</keyword>
<dbReference type="SMART" id="SM00082">
    <property type="entry name" value="LRRCT"/>
    <property type="match status" value="1"/>
</dbReference>
<keyword evidence="2 5" id="KW-0732">Signal</keyword>
<dbReference type="PANTHER" id="PTHR24373:SF392">
    <property type="entry name" value="NEPHROCAN"/>
    <property type="match status" value="1"/>
</dbReference>
<dbReference type="InterPro" id="IPR001611">
    <property type="entry name" value="Leu-rich_rpt"/>
</dbReference>
<gene>
    <name evidence="7" type="ORF">CHIRRI_LOCUS1485</name>
</gene>
<feature type="transmembrane region" description="Helical" evidence="4">
    <location>
        <begin position="580"/>
        <end position="603"/>
    </location>
</feature>
<name>A0A9N9WMG7_9DIPT</name>
<reference evidence="7" key="2">
    <citation type="submission" date="2022-10" db="EMBL/GenBank/DDBJ databases">
        <authorList>
            <consortium name="ENA_rothamsted_submissions"/>
            <consortium name="culmorum"/>
            <person name="King R."/>
        </authorList>
    </citation>
    <scope>NUCLEOTIDE SEQUENCE</scope>
</reference>
<evidence type="ECO:0000256" key="3">
    <source>
        <dbReference type="ARBA" id="ARBA00022737"/>
    </source>
</evidence>
<dbReference type="InterPro" id="IPR003591">
    <property type="entry name" value="Leu-rich_rpt_typical-subtyp"/>
</dbReference>
<dbReference type="AlphaFoldDB" id="A0A9N9WMG7"/>
<accession>A0A9N9WMG7</accession>
<dbReference type="SMART" id="SM00369">
    <property type="entry name" value="LRR_TYP"/>
    <property type="match status" value="7"/>
</dbReference>
<dbReference type="InterPro" id="IPR000483">
    <property type="entry name" value="Cys-rich_flank_reg_C"/>
</dbReference>
<evidence type="ECO:0000259" key="6">
    <source>
        <dbReference type="SMART" id="SM00082"/>
    </source>
</evidence>
<keyword evidence="4" id="KW-1133">Transmembrane helix</keyword>
<evidence type="ECO:0000313" key="7">
    <source>
        <dbReference type="EMBL" id="CAG9798503.1"/>
    </source>
</evidence>
<dbReference type="SMART" id="SM00365">
    <property type="entry name" value="LRR_SD22"/>
    <property type="match status" value="4"/>
</dbReference>
<sequence length="624" mass="71476">MSACLNQIVFLLSIVLMIIKIAATDVCDICSCFEYEIDTYVISCKSYKNHVLEIDFEEIEWPPNENQSHMKAFFNNFPVNLLPKISGDSNVISINFDDNNIRTIASSPFEHFNNLEEISLANNRIADLTKDFLKSQTNLRLLNLSNNTLSAIDPNIIAHLNELREINLSHNFLTKITADFLEATEHVEVIRLENNKLYVIDNAFDKINYSLRELFLAHNHFTVITSAMFEKLTNLEVIDLSDNKILNIDNEAFTKLTALKLLDLSFNSIKRITIKLPNSLQLLSINNNNLNSWPLLNVPENLTELEIQDNSLDYLFPTDKNVPSLIRLDASTNLLHQLPEAQFINLEFLNLGFNLLKAVPHNINEKAPFLKELILDGNEISDIEFTEATTLVSISLCNLTSLHKINAYALQNLSGKNLTFDQLETCVAVKIAYNENLVEIEPDAFYGVRFCDLDLSYNSLQTIPQNLTNWEMIENGVNLQGNPLLCSCEQEWILEDIMKTLYDNEDHQELLLELRCENPEELKGKRLVQFLKHDDPFCKGTYESEPVLQSGIGRFLPNLLPISEDSSQTGKKIEFHLTPWTPGFIIIVTLCTIILILIIIVGVKWQRDQNLKLARRNRLYYDDY</sequence>
<evidence type="ECO:0000256" key="5">
    <source>
        <dbReference type="SAM" id="SignalP"/>
    </source>
</evidence>
<dbReference type="Gene3D" id="3.80.10.10">
    <property type="entry name" value="Ribonuclease Inhibitor"/>
    <property type="match status" value="4"/>
</dbReference>
<keyword evidence="4" id="KW-0812">Transmembrane</keyword>
<evidence type="ECO:0000256" key="1">
    <source>
        <dbReference type="ARBA" id="ARBA00022614"/>
    </source>
</evidence>
<proteinExistence type="predicted"/>
<evidence type="ECO:0000313" key="8">
    <source>
        <dbReference type="Proteomes" id="UP001153620"/>
    </source>
</evidence>
<dbReference type="PANTHER" id="PTHR24373">
    <property type="entry name" value="SLIT RELATED LEUCINE-RICH REPEAT NEURONAL PROTEIN"/>
    <property type="match status" value="1"/>
</dbReference>
<evidence type="ECO:0000256" key="4">
    <source>
        <dbReference type="SAM" id="Phobius"/>
    </source>
</evidence>
<keyword evidence="4" id="KW-0472">Membrane</keyword>
<reference evidence="7" key="1">
    <citation type="submission" date="2022-01" db="EMBL/GenBank/DDBJ databases">
        <authorList>
            <person name="King R."/>
        </authorList>
    </citation>
    <scope>NUCLEOTIDE SEQUENCE</scope>
</reference>
<keyword evidence="8" id="KW-1185">Reference proteome</keyword>
<dbReference type="Proteomes" id="UP001153620">
    <property type="component" value="Chromosome 1"/>
</dbReference>
<dbReference type="Pfam" id="PF13855">
    <property type="entry name" value="LRR_8"/>
    <property type="match status" value="2"/>
</dbReference>